<evidence type="ECO:0000256" key="5">
    <source>
        <dbReference type="ARBA" id="ARBA00022692"/>
    </source>
</evidence>
<keyword evidence="2" id="KW-1003">Cell membrane</keyword>
<gene>
    <name evidence="12" type="ORF">A6V36_29410</name>
    <name evidence="11" type="ORF">A6V37_08555</name>
</gene>
<evidence type="ECO:0000259" key="10">
    <source>
        <dbReference type="Pfam" id="PF00535"/>
    </source>
</evidence>
<feature type="transmembrane region" description="Helical" evidence="9">
    <location>
        <begin position="237"/>
        <end position="257"/>
    </location>
</feature>
<proteinExistence type="inferred from homology"/>
<keyword evidence="6 9" id="KW-1133">Transmembrane helix</keyword>
<dbReference type="GO" id="GO:0016757">
    <property type="term" value="F:glycosyltransferase activity"/>
    <property type="evidence" value="ECO:0007669"/>
    <property type="project" value="UniProtKB-KW"/>
</dbReference>
<dbReference type="InterPro" id="IPR029044">
    <property type="entry name" value="Nucleotide-diphossugar_trans"/>
</dbReference>
<evidence type="ECO:0000256" key="2">
    <source>
        <dbReference type="ARBA" id="ARBA00022475"/>
    </source>
</evidence>
<dbReference type="EMBL" id="LXJZ01000172">
    <property type="protein sequence ID" value="OAJ58902.1"/>
    <property type="molecule type" value="Genomic_DNA"/>
</dbReference>
<dbReference type="STRING" id="1462993.A6V36_29410"/>
<sequence>MFEKNYIPLISMVVPFYNEGEAVGHFFSEIIPVLEAIEATRFEIVCVNDGSSDGTLDKLIAASVKDTRIRVIDLTRNFGKEAALTAGIDEAFGDAVIPIDADLQDPPSLIPVMIEHWRNGAEVVAAKRSNRACDTFAKRTAAAIYYRVHNALSEVKLPENVGDFRLMDRQVVNALRSLPERRRFMKGLFAWVGYRTVIVEYQREPRSAGHSKFSGWRLWNFALEGITSFSTVPLRSWSYIGLAIATAAFAYGGFIIGRTLLFGNPVPGYASLLSVMLLMGGIELIGIGVVGEYIGRIYYESKGRPIYLVRRRYQAKSKVSTLPAGRNASRPSSAVRLELSRKRTAQRVRLATSR</sequence>
<evidence type="ECO:0000256" key="9">
    <source>
        <dbReference type="SAM" id="Phobius"/>
    </source>
</evidence>
<dbReference type="Proteomes" id="UP000078116">
    <property type="component" value="Unassembled WGS sequence"/>
</dbReference>
<evidence type="ECO:0000313" key="12">
    <source>
        <dbReference type="EMBL" id="OAJ58902.1"/>
    </source>
</evidence>
<evidence type="ECO:0000313" key="11">
    <source>
        <dbReference type="EMBL" id="OAJ53434.1"/>
    </source>
</evidence>
<keyword evidence="4 11" id="KW-0808">Transferase</keyword>
<keyword evidence="7 9" id="KW-0472">Membrane</keyword>
<keyword evidence="3" id="KW-0328">Glycosyltransferase</keyword>
<comment type="subcellular location">
    <subcellularLocation>
        <location evidence="1">Cell membrane</location>
        <topology evidence="1">Multi-pass membrane protein</topology>
    </subcellularLocation>
</comment>
<evidence type="ECO:0000313" key="13">
    <source>
        <dbReference type="Proteomes" id="UP000077961"/>
    </source>
</evidence>
<protein>
    <submittedName>
        <fullName evidence="11">Bactoprenol glucosyl transferase</fullName>
    </submittedName>
</protein>
<dbReference type="GO" id="GO:0005886">
    <property type="term" value="C:plasma membrane"/>
    <property type="evidence" value="ECO:0007669"/>
    <property type="project" value="UniProtKB-SubCell"/>
</dbReference>
<dbReference type="EMBL" id="LXKA01000360">
    <property type="protein sequence ID" value="OAJ53434.1"/>
    <property type="molecule type" value="Genomic_DNA"/>
</dbReference>
<evidence type="ECO:0000256" key="6">
    <source>
        <dbReference type="ARBA" id="ARBA00022989"/>
    </source>
</evidence>
<comment type="caution">
    <text evidence="11">The sequence shown here is derived from an EMBL/GenBank/DDBJ whole genome shotgun (WGS) entry which is preliminary data.</text>
</comment>
<dbReference type="CDD" id="cd04187">
    <property type="entry name" value="DPM1_like_bac"/>
    <property type="match status" value="1"/>
</dbReference>
<dbReference type="AlphaFoldDB" id="A0A1A9N0T1"/>
<dbReference type="OrthoDB" id="9811884at2"/>
<dbReference type="PANTHER" id="PTHR48090:SF1">
    <property type="entry name" value="PROPHAGE BACTOPRENOL GLUCOSYL TRANSFERASE HOMOLOG"/>
    <property type="match status" value="1"/>
</dbReference>
<dbReference type="Gene3D" id="3.90.550.10">
    <property type="entry name" value="Spore Coat Polysaccharide Biosynthesis Protein SpsA, Chain A"/>
    <property type="match status" value="1"/>
</dbReference>
<dbReference type="Proteomes" id="UP000077961">
    <property type="component" value="Unassembled WGS sequence"/>
</dbReference>
<name>A0A1A9N0T1_9BURK</name>
<organism evidence="11 14">
    <name type="scientific">Paraburkholderia ginsengiterrae</name>
    <dbReference type="NCBI Taxonomy" id="1462993"/>
    <lineage>
        <taxon>Bacteria</taxon>
        <taxon>Pseudomonadati</taxon>
        <taxon>Pseudomonadota</taxon>
        <taxon>Betaproteobacteria</taxon>
        <taxon>Burkholderiales</taxon>
        <taxon>Burkholderiaceae</taxon>
        <taxon>Paraburkholderia</taxon>
    </lineage>
</organism>
<dbReference type="FunFam" id="3.90.550.10:FF:000079">
    <property type="entry name" value="Probable glycosyl transferase"/>
    <property type="match status" value="1"/>
</dbReference>
<feature type="transmembrane region" description="Helical" evidence="9">
    <location>
        <begin position="269"/>
        <end position="294"/>
    </location>
</feature>
<evidence type="ECO:0000256" key="4">
    <source>
        <dbReference type="ARBA" id="ARBA00022679"/>
    </source>
</evidence>
<evidence type="ECO:0000256" key="1">
    <source>
        <dbReference type="ARBA" id="ARBA00004651"/>
    </source>
</evidence>
<dbReference type="PANTHER" id="PTHR48090">
    <property type="entry name" value="UNDECAPRENYL-PHOSPHATE 4-DEOXY-4-FORMAMIDO-L-ARABINOSE TRANSFERASE-RELATED"/>
    <property type="match status" value="1"/>
</dbReference>
<dbReference type="Pfam" id="PF00535">
    <property type="entry name" value="Glycos_transf_2"/>
    <property type="match status" value="1"/>
</dbReference>
<evidence type="ECO:0000313" key="14">
    <source>
        <dbReference type="Proteomes" id="UP000078116"/>
    </source>
</evidence>
<dbReference type="InterPro" id="IPR050256">
    <property type="entry name" value="Glycosyltransferase_2"/>
</dbReference>
<accession>A0A1A9N0T1</accession>
<evidence type="ECO:0000256" key="3">
    <source>
        <dbReference type="ARBA" id="ARBA00022676"/>
    </source>
</evidence>
<feature type="domain" description="Glycosyltransferase 2-like" evidence="10">
    <location>
        <begin position="11"/>
        <end position="174"/>
    </location>
</feature>
<reference evidence="13 14" key="1">
    <citation type="submission" date="2016-04" db="EMBL/GenBank/DDBJ databases">
        <title>Reclassification of Paraburkholderia panaciterrae (Farh et al. 2015) Dobritsa &amp; Samadpour 2016 as a later homotypic synonym of Paraburkholderia ginsengiterrae (Farh et al. 2015) Dobritsa &amp; Samadpour 2016.</title>
        <authorList>
            <person name="Dobritsa A.P."/>
            <person name="Kutumbaka K."/>
            <person name="Samadpour M."/>
        </authorList>
    </citation>
    <scope>NUCLEOTIDE SEQUENCE [LARGE SCALE GENOMIC DNA]</scope>
    <source>
        <strain evidence="11 14">DCY85</strain>
        <strain evidence="12 13">DCY85-1</strain>
    </source>
</reference>
<evidence type="ECO:0000256" key="7">
    <source>
        <dbReference type="ARBA" id="ARBA00023136"/>
    </source>
</evidence>
<dbReference type="RefSeq" id="WP_064268068.1">
    <property type="nucleotide sequence ID" value="NZ_LXJZ01000172.1"/>
</dbReference>
<comment type="similarity">
    <text evidence="8">Belongs to the glycosyltransferase 2 family. GtrB subfamily.</text>
</comment>
<dbReference type="InterPro" id="IPR001173">
    <property type="entry name" value="Glyco_trans_2-like"/>
</dbReference>
<dbReference type="SUPFAM" id="SSF53448">
    <property type="entry name" value="Nucleotide-diphospho-sugar transferases"/>
    <property type="match status" value="1"/>
</dbReference>
<keyword evidence="5 9" id="KW-0812">Transmembrane</keyword>
<evidence type="ECO:0000256" key="8">
    <source>
        <dbReference type="ARBA" id="ARBA00038152"/>
    </source>
</evidence>
<keyword evidence="13" id="KW-1185">Reference proteome</keyword>